<comment type="caution">
    <text evidence="4">The sequence shown here is derived from an EMBL/GenBank/DDBJ whole genome shotgun (WGS) entry which is preliminary data.</text>
</comment>
<dbReference type="Gene3D" id="2.40.10.120">
    <property type="match status" value="1"/>
</dbReference>
<dbReference type="Gene3D" id="2.30.42.10">
    <property type="match status" value="2"/>
</dbReference>
<dbReference type="PANTHER" id="PTHR43343:SF3">
    <property type="entry name" value="PROTEASE DO-LIKE 8, CHLOROPLASTIC"/>
    <property type="match status" value="1"/>
</dbReference>
<evidence type="ECO:0000256" key="1">
    <source>
        <dbReference type="ARBA" id="ARBA00022670"/>
    </source>
</evidence>
<keyword evidence="2" id="KW-0378">Hydrolase</keyword>
<organism evidence="4 5">
    <name type="scientific">Membranihabitans marinus</name>
    <dbReference type="NCBI Taxonomy" id="1227546"/>
    <lineage>
        <taxon>Bacteria</taxon>
        <taxon>Pseudomonadati</taxon>
        <taxon>Bacteroidota</taxon>
        <taxon>Saprospiria</taxon>
        <taxon>Saprospirales</taxon>
        <taxon>Saprospiraceae</taxon>
        <taxon>Membranihabitans</taxon>
    </lineage>
</organism>
<accession>A0A953HK05</accession>
<evidence type="ECO:0000259" key="3">
    <source>
        <dbReference type="SMART" id="SM00228"/>
    </source>
</evidence>
<name>A0A953HK05_9BACT</name>
<dbReference type="InterPro" id="IPR001478">
    <property type="entry name" value="PDZ"/>
</dbReference>
<dbReference type="RefSeq" id="WP_222578814.1">
    <property type="nucleotide sequence ID" value="NZ_JAHVHU010000004.1"/>
</dbReference>
<evidence type="ECO:0000313" key="5">
    <source>
        <dbReference type="Proteomes" id="UP000753961"/>
    </source>
</evidence>
<dbReference type="EMBL" id="JAHVHU010000004">
    <property type="protein sequence ID" value="MBY5957294.1"/>
    <property type="molecule type" value="Genomic_DNA"/>
</dbReference>
<evidence type="ECO:0000256" key="2">
    <source>
        <dbReference type="ARBA" id="ARBA00022801"/>
    </source>
</evidence>
<dbReference type="PANTHER" id="PTHR43343">
    <property type="entry name" value="PEPTIDASE S12"/>
    <property type="match status" value="1"/>
</dbReference>
<protein>
    <submittedName>
        <fullName evidence="4">Trypsin-like peptidase domain-containing protein</fullName>
    </submittedName>
</protein>
<proteinExistence type="predicted"/>
<dbReference type="Pfam" id="PF13365">
    <property type="entry name" value="Trypsin_2"/>
    <property type="match status" value="1"/>
</dbReference>
<dbReference type="AlphaFoldDB" id="A0A953HK05"/>
<dbReference type="GO" id="GO:0004252">
    <property type="term" value="F:serine-type endopeptidase activity"/>
    <property type="evidence" value="ECO:0007669"/>
    <property type="project" value="InterPro"/>
</dbReference>
<dbReference type="SUPFAM" id="SSF50494">
    <property type="entry name" value="Trypsin-like serine proteases"/>
    <property type="match status" value="1"/>
</dbReference>
<dbReference type="PRINTS" id="PR00834">
    <property type="entry name" value="PROTEASES2C"/>
</dbReference>
<keyword evidence="5" id="KW-1185">Reference proteome</keyword>
<keyword evidence="1" id="KW-0645">Protease</keyword>
<dbReference type="InterPro" id="IPR051201">
    <property type="entry name" value="Chloro_Bact_Ser_Proteases"/>
</dbReference>
<gene>
    <name evidence="4" type="ORF">KUV50_04040</name>
</gene>
<feature type="domain" description="PDZ" evidence="3">
    <location>
        <begin position="276"/>
        <end position="357"/>
    </location>
</feature>
<dbReference type="SUPFAM" id="SSF50156">
    <property type="entry name" value="PDZ domain-like"/>
    <property type="match status" value="2"/>
</dbReference>
<sequence length="471" mass="53004">MKNSLSILMTAVLASFITIALFKYFEEPETIIIRERIPATRFPENPPIPQSAFNRQIAPVKTPEPNKEIFENGLRSLVQIKSGKKEWFGKFYSNQVNQNGSGVIISENGYICTNYHVIEGADDIKVVLWNKDILPAEIVGYDAKTDLALLRIQADNLTYSRFGNSDILHTGQKIYALGHPFRMEATVTEGIISGLHRQLGLSKNPNVIESFIQTDAVINPGNSGGALINKNGELIGINTAILTRSGNFEGYSFAIPSNLARKILTDLRTYGYVNRGLLGIRATYQKIPVDNRIGERTSAIRIEEVEKNTPAQWHGLELFDYILSIAGQELTSVNHLKEALWSIEPGRPVSLVYQRDRIIDTLEVTLIQESDNPDYPLLLKFGIEVRNMQPMEIDKYNTHGIRVESIYKESMAETLNLKPGFIITSINTKFILDVKDFYSKFVEAGEDITLAGKYPGEEQTYYYSFNIGHLN</sequence>
<dbReference type="Pfam" id="PF13180">
    <property type="entry name" value="PDZ_2"/>
    <property type="match status" value="1"/>
</dbReference>
<dbReference type="InterPro" id="IPR009003">
    <property type="entry name" value="Peptidase_S1_PA"/>
</dbReference>
<dbReference type="Proteomes" id="UP000753961">
    <property type="component" value="Unassembled WGS sequence"/>
</dbReference>
<dbReference type="InterPro" id="IPR001940">
    <property type="entry name" value="Peptidase_S1C"/>
</dbReference>
<evidence type="ECO:0000313" key="4">
    <source>
        <dbReference type="EMBL" id="MBY5957294.1"/>
    </source>
</evidence>
<feature type="domain" description="PDZ" evidence="3">
    <location>
        <begin position="379"/>
        <end position="456"/>
    </location>
</feature>
<dbReference type="SMART" id="SM00228">
    <property type="entry name" value="PDZ"/>
    <property type="match status" value="2"/>
</dbReference>
<dbReference type="GO" id="GO:0006508">
    <property type="term" value="P:proteolysis"/>
    <property type="evidence" value="ECO:0007669"/>
    <property type="project" value="UniProtKB-KW"/>
</dbReference>
<reference evidence="4" key="1">
    <citation type="submission" date="2021-06" db="EMBL/GenBank/DDBJ databases">
        <title>44 bacteria genomes isolated from Dapeng, Shenzhen.</title>
        <authorList>
            <person name="Zheng W."/>
            <person name="Yu S."/>
            <person name="Huang Y."/>
        </authorList>
    </citation>
    <scope>NUCLEOTIDE SEQUENCE</scope>
    <source>
        <strain evidence="4">DP5N28-2</strain>
    </source>
</reference>
<dbReference type="InterPro" id="IPR036034">
    <property type="entry name" value="PDZ_sf"/>
</dbReference>